<keyword evidence="4 6" id="KW-0472">Membrane</keyword>
<feature type="transmembrane region" description="Helical" evidence="6">
    <location>
        <begin position="290"/>
        <end position="311"/>
    </location>
</feature>
<feature type="domain" description="Major facilitator superfamily (MFS) profile" evidence="7">
    <location>
        <begin position="33"/>
        <end position="476"/>
    </location>
</feature>
<evidence type="ECO:0000256" key="5">
    <source>
        <dbReference type="RuleBase" id="RU003346"/>
    </source>
</evidence>
<reference evidence="8 9" key="1">
    <citation type="submission" date="2024-01" db="EMBL/GenBank/DDBJ databases">
        <title>The genome of the rayed Mediterranean limpet Patella caerulea (Linnaeus, 1758).</title>
        <authorList>
            <person name="Anh-Thu Weber A."/>
            <person name="Halstead-Nussloch G."/>
        </authorList>
    </citation>
    <scope>NUCLEOTIDE SEQUENCE [LARGE SCALE GENOMIC DNA]</scope>
    <source>
        <strain evidence="8">AATW-2023a</strain>
        <tissue evidence="8">Whole specimen</tissue>
    </source>
</reference>
<comment type="subcellular location">
    <subcellularLocation>
        <location evidence="1">Membrane</location>
        <topology evidence="1">Multi-pass membrane protein</topology>
    </subcellularLocation>
</comment>
<evidence type="ECO:0000256" key="4">
    <source>
        <dbReference type="ARBA" id="ARBA00023136"/>
    </source>
</evidence>
<dbReference type="InterPro" id="IPR020846">
    <property type="entry name" value="MFS_dom"/>
</dbReference>
<feature type="transmembrane region" description="Helical" evidence="6">
    <location>
        <begin position="182"/>
        <end position="200"/>
    </location>
</feature>
<evidence type="ECO:0000313" key="8">
    <source>
        <dbReference type="EMBL" id="KAK6177617.1"/>
    </source>
</evidence>
<dbReference type="GO" id="GO:0015149">
    <property type="term" value="F:hexose transmembrane transporter activity"/>
    <property type="evidence" value="ECO:0007669"/>
    <property type="project" value="TreeGrafter"/>
</dbReference>
<dbReference type="PROSITE" id="PS00216">
    <property type="entry name" value="SUGAR_TRANSPORT_1"/>
    <property type="match status" value="1"/>
</dbReference>
<protein>
    <recommendedName>
        <fullName evidence="7">Major facilitator superfamily (MFS) profile domain-containing protein</fullName>
    </recommendedName>
</protein>
<accession>A0AAN8JHV0</accession>
<dbReference type="PRINTS" id="PR00171">
    <property type="entry name" value="SUGRTRNSPORT"/>
</dbReference>
<feature type="transmembrane region" description="Helical" evidence="6">
    <location>
        <begin position="331"/>
        <end position="348"/>
    </location>
</feature>
<dbReference type="InterPro" id="IPR036259">
    <property type="entry name" value="MFS_trans_sf"/>
</dbReference>
<evidence type="ECO:0000256" key="3">
    <source>
        <dbReference type="ARBA" id="ARBA00022989"/>
    </source>
</evidence>
<dbReference type="PANTHER" id="PTHR23503">
    <property type="entry name" value="SOLUTE CARRIER FAMILY 2"/>
    <property type="match status" value="1"/>
</dbReference>
<evidence type="ECO:0000256" key="1">
    <source>
        <dbReference type="ARBA" id="ARBA00004141"/>
    </source>
</evidence>
<dbReference type="Proteomes" id="UP001347796">
    <property type="component" value="Unassembled WGS sequence"/>
</dbReference>
<keyword evidence="2 6" id="KW-0812">Transmembrane</keyword>
<dbReference type="Gene3D" id="1.20.1250.20">
    <property type="entry name" value="MFS general substrate transporter like domains"/>
    <property type="match status" value="1"/>
</dbReference>
<dbReference type="GO" id="GO:0016020">
    <property type="term" value="C:membrane"/>
    <property type="evidence" value="ECO:0007669"/>
    <property type="project" value="UniProtKB-SubCell"/>
</dbReference>
<feature type="transmembrane region" description="Helical" evidence="6">
    <location>
        <begin position="355"/>
        <end position="377"/>
    </location>
</feature>
<evidence type="ECO:0000256" key="2">
    <source>
        <dbReference type="ARBA" id="ARBA00022692"/>
    </source>
</evidence>
<organism evidence="8 9">
    <name type="scientific">Patella caerulea</name>
    <name type="common">Rayed Mediterranean limpet</name>
    <dbReference type="NCBI Taxonomy" id="87958"/>
    <lineage>
        <taxon>Eukaryota</taxon>
        <taxon>Metazoa</taxon>
        <taxon>Spiralia</taxon>
        <taxon>Lophotrochozoa</taxon>
        <taxon>Mollusca</taxon>
        <taxon>Gastropoda</taxon>
        <taxon>Patellogastropoda</taxon>
        <taxon>Patelloidea</taxon>
        <taxon>Patellidae</taxon>
        <taxon>Patella</taxon>
    </lineage>
</organism>
<proteinExistence type="inferred from homology"/>
<evidence type="ECO:0000256" key="6">
    <source>
        <dbReference type="SAM" id="Phobius"/>
    </source>
</evidence>
<feature type="transmembrane region" description="Helical" evidence="6">
    <location>
        <begin position="81"/>
        <end position="103"/>
    </location>
</feature>
<comment type="caution">
    <text evidence="8">The sequence shown here is derived from an EMBL/GenBank/DDBJ whole genome shotgun (WGS) entry which is preliminary data.</text>
</comment>
<dbReference type="EMBL" id="JAZGQO010000010">
    <property type="protein sequence ID" value="KAK6177617.1"/>
    <property type="molecule type" value="Genomic_DNA"/>
</dbReference>
<dbReference type="Pfam" id="PF00083">
    <property type="entry name" value="Sugar_tr"/>
    <property type="match status" value="1"/>
</dbReference>
<name>A0AAN8JHV0_PATCE</name>
<dbReference type="InterPro" id="IPR005828">
    <property type="entry name" value="MFS_sugar_transport-like"/>
</dbReference>
<dbReference type="InterPro" id="IPR003663">
    <property type="entry name" value="Sugar/inositol_transpt"/>
</dbReference>
<evidence type="ECO:0000313" key="9">
    <source>
        <dbReference type="Proteomes" id="UP001347796"/>
    </source>
</evidence>
<comment type="similarity">
    <text evidence="5">Belongs to the major facilitator superfamily. Sugar transporter (TC 2.A.1.1) family.</text>
</comment>
<keyword evidence="5" id="KW-0813">Transport</keyword>
<dbReference type="FunFam" id="1.20.1250.20:FF:000029">
    <property type="entry name" value="solute carrier family 2, facilitated glucose transporter member 4"/>
    <property type="match status" value="1"/>
</dbReference>
<feature type="transmembrane region" description="Helical" evidence="6">
    <location>
        <begin position="454"/>
        <end position="472"/>
    </location>
</feature>
<evidence type="ECO:0000259" key="7">
    <source>
        <dbReference type="PROSITE" id="PS50850"/>
    </source>
</evidence>
<keyword evidence="9" id="KW-1185">Reference proteome</keyword>
<keyword evidence="3 6" id="KW-1133">Transmembrane helix</keyword>
<feature type="transmembrane region" description="Helical" evidence="6">
    <location>
        <begin position="422"/>
        <end position="442"/>
    </location>
</feature>
<feature type="transmembrane region" description="Helical" evidence="6">
    <location>
        <begin position="29"/>
        <end position="46"/>
    </location>
</feature>
<dbReference type="PANTHER" id="PTHR23503:SF128">
    <property type="entry name" value="GLUCOSE TRANSPORTER TYPE 1"/>
    <property type="match status" value="1"/>
</dbReference>
<gene>
    <name evidence="8" type="ORF">SNE40_015679</name>
</gene>
<dbReference type="PROSITE" id="PS00217">
    <property type="entry name" value="SUGAR_TRANSPORT_2"/>
    <property type="match status" value="1"/>
</dbReference>
<dbReference type="InterPro" id="IPR045263">
    <property type="entry name" value="GLUT"/>
</dbReference>
<feature type="transmembrane region" description="Helical" evidence="6">
    <location>
        <begin position="115"/>
        <end position="134"/>
    </location>
</feature>
<dbReference type="NCBIfam" id="TIGR00879">
    <property type="entry name" value="SP"/>
    <property type="match status" value="1"/>
</dbReference>
<sequence>MADVTEPEKEPLLGDSKTPQVKPKFTKHLILSIAACTLGSSFQFGYNTGVVNSPEKVMKSFYNESYHRKEGKYIEDSLLTLLWALTVAMYAVGGMIGGVSAGYWGNKYGRRGALLRNNVIAVMAAGLLGFSKMADSYEMLIAGRFVVGINAGINTGIVPLYLSEIAPIELRGFCGTFNQMSITFGVVISQLLGLDFILGTDELWPLLLALTLVPVIYQLCVLTFCCESPRYLMLTKHDEQAARKALIWFRETTDVSSEMDEMRSEAVEQIHRKKFSVGDLIKTKELRTPLIISMVLQLSQQFSGINAVIYYSTDIFTSAGLARSTAEYATLGVSVVNVSMTFVSAFFMDRLGRRALHLAGLGGMFVFTAILTVSRVFQPFHHWLSFICILAVVCYIIFFAIGPGSIPWFIVAELFTQGPRTAAVSVAVLVNWLSNFVVGFVFPILQSAISDYSFVPFVVLLAGFWLFTYIMLPETKGKTVEEIAALFLPKSLQESLPVDGVESERAKIN</sequence>
<feature type="transmembrane region" description="Helical" evidence="6">
    <location>
        <begin position="383"/>
        <end position="410"/>
    </location>
</feature>
<feature type="transmembrane region" description="Helical" evidence="6">
    <location>
        <begin position="206"/>
        <end position="226"/>
    </location>
</feature>
<dbReference type="InterPro" id="IPR005829">
    <property type="entry name" value="Sugar_transporter_CS"/>
</dbReference>
<dbReference type="PROSITE" id="PS50850">
    <property type="entry name" value="MFS"/>
    <property type="match status" value="1"/>
</dbReference>
<dbReference type="AlphaFoldDB" id="A0AAN8JHV0"/>
<feature type="transmembrane region" description="Helical" evidence="6">
    <location>
        <begin position="140"/>
        <end position="162"/>
    </location>
</feature>
<dbReference type="SUPFAM" id="SSF103473">
    <property type="entry name" value="MFS general substrate transporter"/>
    <property type="match status" value="1"/>
</dbReference>